<reference evidence="2 3" key="1">
    <citation type="journal article" date="2013" name="Biodegradation">
        <title>Quantitative proteomic analysis of ibuprofen-degrading Patulibacter sp. strain I11.</title>
        <authorList>
            <person name="Almeida B."/>
            <person name="Kjeldal H."/>
            <person name="Lolas I."/>
            <person name="Knudsen A.D."/>
            <person name="Carvalho G."/>
            <person name="Nielsen K.L."/>
            <person name="Barreto Crespo M.T."/>
            <person name="Stensballe A."/>
            <person name="Nielsen J.L."/>
        </authorList>
    </citation>
    <scope>NUCLEOTIDE SEQUENCE [LARGE SCALE GENOMIC DNA]</scope>
    <source>
        <strain evidence="2 3">I11</strain>
    </source>
</reference>
<evidence type="ECO:0000313" key="2">
    <source>
        <dbReference type="EMBL" id="EHN12541.1"/>
    </source>
</evidence>
<dbReference type="AlphaFoldDB" id="H0E1A2"/>
<name>H0E1A2_9ACTN</name>
<proteinExistence type="predicted"/>
<dbReference type="EMBL" id="AGUD01000019">
    <property type="protein sequence ID" value="EHN12541.1"/>
    <property type="molecule type" value="Genomic_DNA"/>
</dbReference>
<feature type="region of interest" description="Disordered" evidence="1">
    <location>
        <begin position="24"/>
        <end position="79"/>
    </location>
</feature>
<comment type="caution">
    <text evidence="2">The sequence shown here is derived from an EMBL/GenBank/DDBJ whole genome shotgun (WGS) entry which is preliminary data.</text>
</comment>
<feature type="compositionally biased region" description="Basic residues" evidence="1">
    <location>
        <begin position="62"/>
        <end position="79"/>
    </location>
</feature>
<evidence type="ECO:0000256" key="1">
    <source>
        <dbReference type="SAM" id="MobiDB-lite"/>
    </source>
</evidence>
<accession>H0E1A2</accession>
<protein>
    <submittedName>
        <fullName evidence="2">Uncharacterized protein</fullName>
    </submittedName>
</protein>
<gene>
    <name evidence="2" type="ORF">PAI11_05640</name>
</gene>
<dbReference type="Proteomes" id="UP000005143">
    <property type="component" value="Unassembled WGS sequence"/>
</dbReference>
<keyword evidence="3" id="KW-1185">Reference proteome</keyword>
<sequence>MEPQERALPWLGTRHRAFGLLYAGEPRRDGSEEPGGVLTGPPSHMDPRPDHRGNYGDARGARPLRPRAARRRRAARRAR</sequence>
<evidence type="ECO:0000313" key="3">
    <source>
        <dbReference type="Proteomes" id="UP000005143"/>
    </source>
</evidence>
<feature type="compositionally biased region" description="Basic and acidic residues" evidence="1">
    <location>
        <begin position="45"/>
        <end position="54"/>
    </location>
</feature>
<organism evidence="2 3">
    <name type="scientific">Patulibacter medicamentivorans</name>
    <dbReference type="NCBI Taxonomy" id="1097667"/>
    <lineage>
        <taxon>Bacteria</taxon>
        <taxon>Bacillati</taxon>
        <taxon>Actinomycetota</taxon>
        <taxon>Thermoleophilia</taxon>
        <taxon>Solirubrobacterales</taxon>
        <taxon>Patulibacteraceae</taxon>
        <taxon>Patulibacter</taxon>
    </lineage>
</organism>